<dbReference type="Pfam" id="PF00578">
    <property type="entry name" value="AhpC-TSA"/>
    <property type="match status" value="1"/>
</dbReference>
<evidence type="ECO:0000313" key="2">
    <source>
        <dbReference type="EMBL" id="RQH28284.1"/>
    </source>
</evidence>
<dbReference type="InterPro" id="IPR036249">
    <property type="entry name" value="Thioredoxin-like_sf"/>
</dbReference>
<dbReference type="EMBL" id="RCBY01000215">
    <property type="protein sequence ID" value="RQH28284.1"/>
    <property type="molecule type" value="Genomic_DNA"/>
</dbReference>
<dbReference type="Proteomes" id="UP000269154">
    <property type="component" value="Unassembled WGS sequence"/>
</dbReference>
<dbReference type="OrthoDB" id="9809746at2"/>
<keyword evidence="3" id="KW-1185">Reference proteome</keyword>
<dbReference type="AlphaFoldDB" id="A0A3N6RFW3"/>
<accession>A0A3N6RFW3</accession>
<feature type="domain" description="Thioredoxin" evidence="1">
    <location>
        <begin position="9"/>
        <end position="166"/>
    </location>
</feature>
<dbReference type="PANTHER" id="PTHR43640">
    <property type="entry name" value="OS07G0260300 PROTEIN"/>
    <property type="match status" value="1"/>
</dbReference>
<evidence type="ECO:0000259" key="1">
    <source>
        <dbReference type="PROSITE" id="PS51352"/>
    </source>
</evidence>
<dbReference type="Gene3D" id="3.40.30.10">
    <property type="entry name" value="Glutaredoxin"/>
    <property type="match status" value="1"/>
</dbReference>
<dbReference type="PROSITE" id="PS51352">
    <property type="entry name" value="THIOREDOXIN_2"/>
    <property type="match status" value="1"/>
</dbReference>
<sequence>MSLTEMTGTEIDNYAPDFELPGVDGEVHHLARYLENFKVVCVIFLSNQCPEVDLYIERIKQLQKDFQNQGVIIIGMNANDATISPNPKDSFEKMKEFAANNQLNFPYIRDVTQDVAESFGVDKTPEAFLLDREGKLRYRGRIDDNVNQPEAVKVAYLHQAIAQLLQDEEVTPSHTEVVGCSIKWRRKL</sequence>
<dbReference type="GO" id="GO:0016491">
    <property type="term" value="F:oxidoreductase activity"/>
    <property type="evidence" value="ECO:0007669"/>
    <property type="project" value="InterPro"/>
</dbReference>
<name>A0A3N6RFW3_9CYAN</name>
<comment type="caution">
    <text evidence="2">The sequence shown here is derived from an EMBL/GenBank/DDBJ whole genome shotgun (WGS) entry which is preliminary data.</text>
</comment>
<dbReference type="InterPro" id="IPR013766">
    <property type="entry name" value="Thioredoxin_domain"/>
</dbReference>
<proteinExistence type="predicted"/>
<dbReference type="GO" id="GO:0016209">
    <property type="term" value="F:antioxidant activity"/>
    <property type="evidence" value="ECO:0007669"/>
    <property type="project" value="InterPro"/>
</dbReference>
<dbReference type="CDD" id="cd02969">
    <property type="entry name" value="PRX_like1"/>
    <property type="match status" value="1"/>
</dbReference>
<protein>
    <submittedName>
        <fullName evidence="2">Thioredoxin family protein</fullName>
    </submittedName>
</protein>
<evidence type="ECO:0000313" key="3">
    <source>
        <dbReference type="Proteomes" id="UP000269154"/>
    </source>
</evidence>
<dbReference type="SUPFAM" id="SSF52833">
    <property type="entry name" value="Thioredoxin-like"/>
    <property type="match status" value="1"/>
</dbReference>
<gene>
    <name evidence="2" type="ORF">D5R40_25900</name>
</gene>
<organism evidence="2 3">
    <name type="scientific">Okeania hirsuta</name>
    <dbReference type="NCBI Taxonomy" id="1458930"/>
    <lineage>
        <taxon>Bacteria</taxon>
        <taxon>Bacillati</taxon>
        <taxon>Cyanobacteriota</taxon>
        <taxon>Cyanophyceae</taxon>
        <taxon>Oscillatoriophycideae</taxon>
        <taxon>Oscillatoriales</taxon>
        <taxon>Microcoleaceae</taxon>
        <taxon>Okeania</taxon>
    </lineage>
</organism>
<reference evidence="2 3" key="1">
    <citation type="journal article" date="2018" name="ACS Chem. Biol.">
        <title>Ketoreductase domain dysfunction expands chemodiversity: malyngamide biosynthesis in the cyanobacterium Okeania hirsuta.</title>
        <authorList>
            <person name="Moss N.A."/>
            <person name="Leao T."/>
            <person name="Rankin M."/>
            <person name="McCullough T.M."/>
            <person name="Qu P."/>
            <person name="Korobeynikov A."/>
            <person name="Smith J.L."/>
            <person name="Gerwick L."/>
            <person name="Gerwick W.H."/>
        </authorList>
    </citation>
    <scope>NUCLEOTIDE SEQUENCE [LARGE SCALE GENOMIC DNA]</scope>
    <source>
        <strain evidence="2 3">PAB10Feb10-1</strain>
    </source>
</reference>
<dbReference type="InterPro" id="IPR000866">
    <property type="entry name" value="AhpC/TSA"/>
</dbReference>
<dbReference type="PANTHER" id="PTHR43640:SF1">
    <property type="entry name" value="THIOREDOXIN-DEPENDENT PEROXIREDOXIN"/>
    <property type="match status" value="1"/>
</dbReference>
<dbReference type="InterPro" id="IPR047262">
    <property type="entry name" value="PRX-like1"/>
</dbReference>